<feature type="domain" description="Protein export membrane protein SecD/SecF C-terminal" evidence="10">
    <location>
        <begin position="120"/>
        <end position="304"/>
    </location>
</feature>
<protein>
    <recommendedName>
        <fullName evidence="9">Protein-export membrane protein SecF</fullName>
    </recommendedName>
</protein>
<comment type="caution">
    <text evidence="11">The sequence shown here is derived from an EMBL/GenBank/DDBJ whole genome shotgun (WGS) entry which is preliminary data.</text>
</comment>
<dbReference type="GO" id="GO:0006605">
    <property type="term" value="P:protein targeting"/>
    <property type="evidence" value="ECO:0007669"/>
    <property type="project" value="UniProtKB-UniRule"/>
</dbReference>
<comment type="subcellular location">
    <subcellularLocation>
        <location evidence="1 9">Cell membrane</location>
        <topology evidence="1 9">Multi-pass membrane protein</topology>
    </subcellularLocation>
</comment>
<gene>
    <name evidence="9 11" type="primary">secF</name>
    <name evidence="11" type="ORF">DJ018_14570</name>
</gene>
<feature type="transmembrane region" description="Helical" evidence="9">
    <location>
        <begin position="21"/>
        <end position="42"/>
    </location>
</feature>
<keyword evidence="5 9" id="KW-0653">Protein transport</keyword>
<dbReference type="OrthoDB" id="9774769at2"/>
<dbReference type="AlphaFoldDB" id="A0A328ACG5"/>
<dbReference type="GO" id="GO:0015450">
    <property type="term" value="F:protein-transporting ATPase activity"/>
    <property type="evidence" value="ECO:0007669"/>
    <property type="project" value="InterPro"/>
</dbReference>
<evidence type="ECO:0000256" key="9">
    <source>
        <dbReference type="HAMAP-Rule" id="MF_01464"/>
    </source>
</evidence>
<evidence type="ECO:0000256" key="7">
    <source>
        <dbReference type="ARBA" id="ARBA00023010"/>
    </source>
</evidence>
<dbReference type="HAMAP" id="MF_01464_B">
    <property type="entry name" value="SecF_B"/>
    <property type="match status" value="1"/>
</dbReference>
<evidence type="ECO:0000313" key="12">
    <source>
        <dbReference type="Proteomes" id="UP000249725"/>
    </source>
</evidence>
<dbReference type="NCBIfam" id="TIGR00916">
    <property type="entry name" value="2A0604s01"/>
    <property type="match status" value="1"/>
</dbReference>
<evidence type="ECO:0000256" key="4">
    <source>
        <dbReference type="ARBA" id="ARBA00022692"/>
    </source>
</evidence>
<dbReference type="InterPro" id="IPR022813">
    <property type="entry name" value="SecD/SecF_arch_bac"/>
</dbReference>
<keyword evidence="12" id="KW-1185">Reference proteome</keyword>
<feature type="transmembrane region" description="Helical" evidence="9">
    <location>
        <begin position="253"/>
        <end position="274"/>
    </location>
</feature>
<keyword evidence="3 9" id="KW-1003">Cell membrane</keyword>
<keyword evidence="8 9" id="KW-0472">Membrane</keyword>
<accession>A0A328ACG5</accession>
<keyword evidence="2 9" id="KW-0813">Transport</keyword>
<dbReference type="PANTHER" id="PTHR30081:SF8">
    <property type="entry name" value="PROTEIN TRANSLOCASE SUBUNIT SECF"/>
    <property type="match status" value="1"/>
</dbReference>
<sequence length="322" mass="34538">MKFWPLIKLLPEKTNFRFVAFARYAAILSVVAVLGSLFAALYPLKPPCGGLHCGIDFQGGTVLEMSTAPQAVDIAKARATLEAMNLGDVQLQTVGSPSSAAVRFQTPEGASASATVDNVKAALTRALGQVTFQRADVVGPKVSGELFQAGLMALGLAIGLMLVYIWFRFELQFGIGAVVALFHDVILTFGIIALFNFEFNLTTVAAILTIIGYSMNDTVVVFDRLRENLRKYKRMPLKEVIDLSINETLSRTIITGLTAVLALGGLAIFGGPTLFGMSLILMFGIAIGTYSSIYVAAPVILLWGVKRSDEEAQPLKPADARG</sequence>
<dbReference type="Proteomes" id="UP000249725">
    <property type="component" value="Unassembled WGS sequence"/>
</dbReference>
<dbReference type="InterPro" id="IPR022646">
    <property type="entry name" value="SecD/SecF_CS"/>
</dbReference>
<dbReference type="InterPro" id="IPR022645">
    <property type="entry name" value="SecD/SecF_bac"/>
</dbReference>
<dbReference type="InterPro" id="IPR055344">
    <property type="entry name" value="SecD_SecF_C_bact"/>
</dbReference>
<comment type="function">
    <text evidence="9">Part of the Sec protein translocase complex. Interacts with the SecYEG preprotein conducting channel. SecDF uses the proton motive force (PMF) to complete protein translocation after the ATP-dependent function of SecA.</text>
</comment>
<keyword evidence="7 9" id="KW-0811">Translocation</keyword>
<keyword evidence="6 9" id="KW-1133">Transmembrane helix</keyword>
<dbReference type="Pfam" id="PF02355">
    <property type="entry name" value="SecD_SecF_C"/>
    <property type="match status" value="1"/>
</dbReference>
<dbReference type="EMBL" id="QFYR01000003">
    <property type="protein sequence ID" value="RAK52351.1"/>
    <property type="molecule type" value="Genomic_DNA"/>
</dbReference>
<evidence type="ECO:0000256" key="3">
    <source>
        <dbReference type="ARBA" id="ARBA00022475"/>
    </source>
</evidence>
<dbReference type="SUPFAM" id="SSF82866">
    <property type="entry name" value="Multidrug efflux transporter AcrB transmembrane domain"/>
    <property type="match status" value="1"/>
</dbReference>
<evidence type="ECO:0000259" key="10">
    <source>
        <dbReference type="Pfam" id="PF02355"/>
    </source>
</evidence>
<dbReference type="PANTHER" id="PTHR30081">
    <property type="entry name" value="PROTEIN-EXPORT MEMBRANE PROTEIN SEC"/>
    <property type="match status" value="1"/>
</dbReference>
<evidence type="ECO:0000256" key="2">
    <source>
        <dbReference type="ARBA" id="ARBA00022448"/>
    </source>
</evidence>
<dbReference type="PRINTS" id="PR01755">
    <property type="entry name" value="SECFTRNLCASE"/>
</dbReference>
<feature type="transmembrane region" description="Helical" evidence="9">
    <location>
        <begin position="201"/>
        <end position="225"/>
    </location>
</feature>
<feature type="transmembrane region" description="Helical" evidence="9">
    <location>
        <begin position="146"/>
        <end position="167"/>
    </location>
</feature>
<dbReference type="GO" id="GO:0065002">
    <property type="term" value="P:intracellular protein transmembrane transport"/>
    <property type="evidence" value="ECO:0007669"/>
    <property type="project" value="UniProtKB-UniRule"/>
</dbReference>
<organism evidence="11 12">
    <name type="scientific">Phenylobacterium deserti</name>
    <dbReference type="NCBI Taxonomy" id="1914756"/>
    <lineage>
        <taxon>Bacteria</taxon>
        <taxon>Pseudomonadati</taxon>
        <taxon>Pseudomonadota</taxon>
        <taxon>Alphaproteobacteria</taxon>
        <taxon>Caulobacterales</taxon>
        <taxon>Caulobacteraceae</taxon>
        <taxon>Phenylobacterium</taxon>
    </lineage>
</organism>
<comment type="similarity">
    <text evidence="9">Belongs to the SecD/SecF family. SecF subfamily.</text>
</comment>
<evidence type="ECO:0000256" key="6">
    <source>
        <dbReference type="ARBA" id="ARBA00022989"/>
    </source>
</evidence>
<dbReference type="GO" id="GO:0043952">
    <property type="term" value="P:protein transport by the Sec complex"/>
    <property type="evidence" value="ECO:0007669"/>
    <property type="project" value="UniProtKB-UniRule"/>
</dbReference>
<comment type="subunit">
    <text evidence="9">Forms a complex with SecD. Part of the essential Sec protein translocation apparatus which comprises SecA, SecYEG and auxiliary proteins SecDF-YajC and YidC.</text>
</comment>
<evidence type="ECO:0000313" key="11">
    <source>
        <dbReference type="EMBL" id="RAK52351.1"/>
    </source>
</evidence>
<feature type="transmembrane region" description="Helical" evidence="9">
    <location>
        <begin position="280"/>
        <end position="305"/>
    </location>
</feature>
<dbReference type="RefSeq" id="WP_111515675.1">
    <property type="nucleotide sequence ID" value="NZ_QFYR01000003.1"/>
</dbReference>
<dbReference type="InterPro" id="IPR005665">
    <property type="entry name" value="SecF_bac"/>
</dbReference>
<evidence type="ECO:0000256" key="8">
    <source>
        <dbReference type="ARBA" id="ARBA00023136"/>
    </source>
</evidence>
<dbReference type="Gene3D" id="1.20.1640.10">
    <property type="entry name" value="Multidrug efflux transporter AcrB transmembrane domain"/>
    <property type="match status" value="1"/>
</dbReference>
<name>A0A328ACG5_9CAUL</name>
<feature type="transmembrane region" description="Helical" evidence="9">
    <location>
        <begin position="174"/>
        <end position="195"/>
    </location>
</feature>
<dbReference type="Pfam" id="PF07549">
    <property type="entry name" value="Sec_GG"/>
    <property type="match status" value="1"/>
</dbReference>
<evidence type="ECO:0000256" key="5">
    <source>
        <dbReference type="ARBA" id="ARBA00022927"/>
    </source>
</evidence>
<keyword evidence="4 9" id="KW-0812">Transmembrane</keyword>
<dbReference type="InterPro" id="IPR048634">
    <property type="entry name" value="SecD_SecF_C"/>
</dbReference>
<evidence type="ECO:0000256" key="1">
    <source>
        <dbReference type="ARBA" id="ARBA00004651"/>
    </source>
</evidence>
<dbReference type="GO" id="GO:0005886">
    <property type="term" value="C:plasma membrane"/>
    <property type="evidence" value="ECO:0007669"/>
    <property type="project" value="UniProtKB-SubCell"/>
</dbReference>
<reference evidence="12" key="1">
    <citation type="submission" date="2018-05" db="EMBL/GenBank/DDBJ databases">
        <authorList>
            <person name="Li X."/>
        </authorList>
    </citation>
    <scope>NUCLEOTIDE SEQUENCE [LARGE SCALE GENOMIC DNA]</scope>
    <source>
        <strain evidence="12">YIM 73061</strain>
    </source>
</reference>
<dbReference type="NCBIfam" id="TIGR00966">
    <property type="entry name" value="transloc_SecF"/>
    <property type="match status" value="1"/>
</dbReference>
<proteinExistence type="inferred from homology"/>